<feature type="chain" id="PRO_5008897762" evidence="2">
    <location>
        <begin position="19"/>
        <end position="352"/>
    </location>
</feature>
<dbReference type="OrthoDB" id="10549938at2759"/>
<organism evidence="3 4">
    <name type="scientific">Ramazzottius varieornatus</name>
    <name type="common">Water bear</name>
    <name type="synonym">Tardigrade</name>
    <dbReference type="NCBI Taxonomy" id="947166"/>
    <lineage>
        <taxon>Eukaryota</taxon>
        <taxon>Metazoa</taxon>
        <taxon>Ecdysozoa</taxon>
        <taxon>Tardigrada</taxon>
        <taxon>Eutardigrada</taxon>
        <taxon>Parachela</taxon>
        <taxon>Hypsibioidea</taxon>
        <taxon>Ramazzottiidae</taxon>
        <taxon>Ramazzottius</taxon>
    </lineage>
</organism>
<dbReference type="AlphaFoldDB" id="A0A1D1UXY1"/>
<dbReference type="Proteomes" id="UP000186922">
    <property type="component" value="Unassembled WGS sequence"/>
</dbReference>
<feature type="signal peptide" evidence="2">
    <location>
        <begin position="1"/>
        <end position="18"/>
    </location>
</feature>
<name>A0A1D1UXY1_RAMVA</name>
<comment type="caution">
    <text evidence="3">The sequence shown here is derived from an EMBL/GenBank/DDBJ whole genome shotgun (WGS) entry which is preliminary data.</text>
</comment>
<keyword evidence="2" id="KW-0732">Signal</keyword>
<evidence type="ECO:0000256" key="1">
    <source>
        <dbReference type="SAM" id="MobiDB-lite"/>
    </source>
</evidence>
<reference evidence="3 4" key="1">
    <citation type="journal article" date="2016" name="Nat. Commun.">
        <title>Extremotolerant tardigrade genome and improved radiotolerance of human cultured cells by tardigrade-unique protein.</title>
        <authorList>
            <person name="Hashimoto T."/>
            <person name="Horikawa D.D."/>
            <person name="Saito Y."/>
            <person name="Kuwahara H."/>
            <person name="Kozuka-Hata H."/>
            <person name="Shin-I T."/>
            <person name="Minakuchi Y."/>
            <person name="Ohishi K."/>
            <person name="Motoyama A."/>
            <person name="Aizu T."/>
            <person name="Enomoto A."/>
            <person name="Kondo K."/>
            <person name="Tanaka S."/>
            <person name="Hara Y."/>
            <person name="Koshikawa S."/>
            <person name="Sagara H."/>
            <person name="Miura T."/>
            <person name="Yokobori S."/>
            <person name="Miyagawa K."/>
            <person name="Suzuki Y."/>
            <person name="Kubo T."/>
            <person name="Oyama M."/>
            <person name="Kohara Y."/>
            <person name="Fujiyama A."/>
            <person name="Arakawa K."/>
            <person name="Katayama T."/>
            <person name="Toyoda A."/>
            <person name="Kunieda T."/>
        </authorList>
    </citation>
    <scope>NUCLEOTIDE SEQUENCE [LARGE SCALE GENOMIC DNA]</scope>
    <source>
        <strain evidence="3 4">YOKOZUNA-1</strain>
    </source>
</reference>
<dbReference type="EMBL" id="BDGG01000002">
    <property type="protein sequence ID" value="GAU94489.1"/>
    <property type="molecule type" value="Genomic_DNA"/>
</dbReference>
<feature type="region of interest" description="Disordered" evidence="1">
    <location>
        <begin position="326"/>
        <end position="352"/>
    </location>
</feature>
<evidence type="ECO:0000256" key="2">
    <source>
        <dbReference type="SAM" id="SignalP"/>
    </source>
</evidence>
<protein>
    <submittedName>
        <fullName evidence="3">Uncharacterized protein</fullName>
    </submittedName>
</protein>
<evidence type="ECO:0000313" key="4">
    <source>
        <dbReference type="Proteomes" id="UP000186922"/>
    </source>
</evidence>
<proteinExistence type="predicted"/>
<keyword evidence="4" id="KW-1185">Reference proteome</keyword>
<gene>
    <name evidence="3" type="primary">RvY_06258-1</name>
    <name evidence="3" type="synonym">RvY_06258.1</name>
    <name evidence="3" type="ORF">RvY_06258</name>
</gene>
<accession>A0A1D1UXY1</accession>
<evidence type="ECO:0000313" key="3">
    <source>
        <dbReference type="EMBL" id="GAU94489.1"/>
    </source>
</evidence>
<sequence length="352" mass="38194">MVIIATVGLLGLAALTVAVLPDGYELLTAKKKQDILWTKMTTNPHDPNNLPTGNATTRTIEETLLNVTFLTLSFDQAGDEMAPGRPKVVSPRGLVGKAEVIMDQTAANPYTGVYKTGGLAVIRLGGNPGPILQNFFALKILIDGKHSQNFHAEHDVIGRMDPVVDYFEDDVLAQYAAVDPPPFSVGFAVVSAFNATINSLPGGPLDRPPNAFGLGGVEQARVRKDGRLEYQVYAPHNLLFRPAPYLHAPVNLARGEDYRKVLLATVKDNMLLYTIEAKRTPCDPFVKIGEVWTRSKLVSSPFGDQGIRFGQPYRQWDYSFASPGPSCTLDPNIPPASTPRPGQIDDFANPAG</sequence>